<dbReference type="InterPro" id="IPR050237">
    <property type="entry name" value="ATP-dep_AMP-bd_enzyme"/>
</dbReference>
<dbReference type="EMBL" id="JAOZYB010000001">
    <property type="protein sequence ID" value="MEB3958801.1"/>
    <property type="molecule type" value="Genomic_DNA"/>
</dbReference>
<protein>
    <submittedName>
        <fullName evidence="3">Fatty acid--CoA ligase family protein</fullName>
    </submittedName>
</protein>
<evidence type="ECO:0000313" key="3">
    <source>
        <dbReference type="EMBL" id="MEB3958801.1"/>
    </source>
</evidence>
<comment type="caution">
    <text evidence="3">The sequence shown here is derived from an EMBL/GenBank/DDBJ whole genome shotgun (WGS) entry which is preliminary data.</text>
</comment>
<keyword evidence="3" id="KW-0436">Ligase</keyword>
<dbReference type="InterPro" id="IPR020845">
    <property type="entry name" value="AMP-binding_CS"/>
</dbReference>
<reference evidence="3 4" key="1">
    <citation type="submission" date="2022-10" db="EMBL/GenBank/DDBJ databases">
        <authorList>
            <person name="Xie J."/>
            <person name="Shen N."/>
        </authorList>
    </citation>
    <scope>NUCLEOTIDE SEQUENCE [LARGE SCALE GENOMIC DNA]</scope>
    <source>
        <strain evidence="3 4">DSM 41681</strain>
    </source>
</reference>
<organism evidence="3 4">
    <name type="scientific">Streptomyces kunmingensis</name>
    <dbReference type="NCBI Taxonomy" id="68225"/>
    <lineage>
        <taxon>Bacteria</taxon>
        <taxon>Bacillati</taxon>
        <taxon>Actinomycetota</taxon>
        <taxon>Actinomycetes</taxon>
        <taxon>Kitasatosporales</taxon>
        <taxon>Streptomycetaceae</taxon>
        <taxon>Streptomyces</taxon>
    </lineage>
</organism>
<dbReference type="CDD" id="cd04433">
    <property type="entry name" value="AFD_class_I"/>
    <property type="match status" value="1"/>
</dbReference>
<dbReference type="Pfam" id="PF00501">
    <property type="entry name" value="AMP-binding"/>
    <property type="match status" value="1"/>
</dbReference>
<dbReference type="Gene3D" id="3.30.300.30">
    <property type="match status" value="1"/>
</dbReference>
<dbReference type="GO" id="GO:0016874">
    <property type="term" value="F:ligase activity"/>
    <property type="evidence" value="ECO:0007669"/>
    <property type="project" value="UniProtKB-KW"/>
</dbReference>
<keyword evidence="4" id="KW-1185">Reference proteome</keyword>
<dbReference type="InterPro" id="IPR025110">
    <property type="entry name" value="AMP-bd_C"/>
</dbReference>
<evidence type="ECO:0000259" key="2">
    <source>
        <dbReference type="Pfam" id="PF13193"/>
    </source>
</evidence>
<dbReference type="InterPro" id="IPR045851">
    <property type="entry name" value="AMP-bd_C_sf"/>
</dbReference>
<dbReference type="InterPro" id="IPR000873">
    <property type="entry name" value="AMP-dep_synth/lig_dom"/>
</dbReference>
<accession>A0ABU6C3Y4</accession>
<feature type="domain" description="AMP-dependent synthetase/ligase" evidence="1">
    <location>
        <begin position="18"/>
        <end position="371"/>
    </location>
</feature>
<feature type="domain" description="AMP-binding enzyme C-terminal" evidence="2">
    <location>
        <begin position="422"/>
        <end position="497"/>
    </location>
</feature>
<dbReference type="RefSeq" id="WP_324765783.1">
    <property type="nucleotide sequence ID" value="NZ_BAAATS010000022.1"/>
</dbReference>
<evidence type="ECO:0000313" key="4">
    <source>
        <dbReference type="Proteomes" id="UP001352223"/>
    </source>
</evidence>
<dbReference type="PANTHER" id="PTHR43767:SF1">
    <property type="entry name" value="NONRIBOSOMAL PEPTIDE SYNTHASE PES1 (EUROFUNG)-RELATED"/>
    <property type="match status" value="1"/>
</dbReference>
<name>A0ABU6C3Y4_9ACTN</name>
<sequence length="510" mass="54270">MDEQHAGTFPQTLIDAFRAAPDRPAFEYEGRTVTRGEVLDAVATLVRGLRGAGLTAGSYVALDTGVSPEAFAVRIAAHTVGCTVIGLRPGLTREHLRSILARDVSAVVTDDTASNAELHAEAAELGVPLLDAASLRSAGEALPGSGDDLTAQGNPDDVGIIHLTSGSTGRPKGTVVTYGALTHNWALEPSRWNDRVRRLAARYERFLLFGTLNSAVVFEHLGLCLMSGGTAVIPGQPLRFPEVFAQHRITACLVTVPRLYALLDAAREGSPDLSTLRNLLVAGSPLPPHRLTEAAALLGPVVHHGYGQTETGMLSVLEPAELTGDPALADSVGRPLETVETRVRDSEGQDVPTGDTGEVWVRRPDFFRGYWDDVEETADVLRDGWVRTRDLGSLDADGYLRLAGRIRDIIIVNAIVHYAGPIERALASHPDVDQAYVVSVPDEHTGEAIHAFVVPRPAAVAPEEETLRKLVAREVGAASVPAGVVLLTEVPVAPSGKPDKAALRAMVSPR</sequence>
<evidence type="ECO:0000259" key="1">
    <source>
        <dbReference type="Pfam" id="PF00501"/>
    </source>
</evidence>
<dbReference type="InterPro" id="IPR042099">
    <property type="entry name" value="ANL_N_sf"/>
</dbReference>
<dbReference type="PANTHER" id="PTHR43767">
    <property type="entry name" value="LONG-CHAIN-FATTY-ACID--COA LIGASE"/>
    <property type="match status" value="1"/>
</dbReference>
<dbReference type="Gene3D" id="3.40.50.12780">
    <property type="entry name" value="N-terminal domain of ligase-like"/>
    <property type="match status" value="1"/>
</dbReference>
<dbReference type="Proteomes" id="UP001352223">
    <property type="component" value="Unassembled WGS sequence"/>
</dbReference>
<proteinExistence type="predicted"/>
<dbReference type="SUPFAM" id="SSF56801">
    <property type="entry name" value="Acetyl-CoA synthetase-like"/>
    <property type="match status" value="1"/>
</dbReference>
<dbReference type="PROSITE" id="PS00455">
    <property type="entry name" value="AMP_BINDING"/>
    <property type="match status" value="1"/>
</dbReference>
<dbReference type="Pfam" id="PF13193">
    <property type="entry name" value="AMP-binding_C"/>
    <property type="match status" value="1"/>
</dbReference>
<gene>
    <name evidence="3" type="ORF">OKJ48_00795</name>
</gene>